<dbReference type="InterPro" id="IPR001719">
    <property type="entry name" value="AP_endonuc_2"/>
</dbReference>
<dbReference type="STRING" id="47428.A0A284S3J6"/>
<dbReference type="GO" id="GO:0003906">
    <property type="term" value="F:DNA-(apurinic or apyrimidinic site) endonuclease activity"/>
    <property type="evidence" value="ECO:0007669"/>
    <property type="project" value="TreeGrafter"/>
</dbReference>
<dbReference type="PANTHER" id="PTHR21445">
    <property type="entry name" value="ENDONUCLEASE IV ENDODEOXYRIBONUCLEASE IV"/>
    <property type="match status" value="1"/>
</dbReference>
<dbReference type="EMBL" id="FUEG01000029">
    <property type="protein sequence ID" value="SJL15581.1"/>
    <property type="molecule type" value="Genomic_DNA"/>
</dbReference>
<name>A0A284S3J6_ARMOS</name>
<accession>A0A284S3J6</accession>
<dbReference type="GO" id="GO:0005634">
    <property type="term" value="C:nucleus"/>
    <property type="evidence" value="ECO:0007669"/>
    <property type="project" value="TreeGrafter"/>
</dbReference>
<dbReference type="AlphaFoldDB" id="A0A284S3J6"/>
<proteinExistence type="predicted"/>
<dbReference type="GO" id="GO:0003677">
    <property type="term" value="F:DNA binding"/>
    <property type="evidence" value="ECO:0007669"/>
    <property type="project" value="InterPro"/>
</dbReference>
<dbReference type="GO" id="GO:0006284">
    <property type="term" value="P:base-excision repair"/>
    <property type="evidence" value="ECO:0007669"/>
    <property type="project" value="TreeGrafter"/>
</dbReference>
<evidence type="ECO:0000313" key="1">
    <source>
        <dbReference type="EMBL" id="SJL15581.1"/>
    </source>
</evidence>
<evidence type="ECO:0000313" key="2">
    <source>
        <dbReference type="Proteomes" id="UP000219338"/>
    </source>
</evidence>
<dbReference type="GO" id="GO:0008081">
    <property type="term" value="F:phosphoric diester hydrolase activity"/>
    <property type="evidence" value="ECO:0007669"/>
    <property type="project" value="TreeGrafter"/>
</dbReference>
<organism evidence="1 2">
    <name type="scientific">Armillaria ostoyae</name>
    <name type="common">Armillaria root rot fungus</name>
    <dbReference type="NCBI Taxonomy" id="47428"/>
    <lineage>
        <taxon>Eukaryota</taxon>
        <taxon>Fungi</taxon>
        <taxon>Dikarya</taxon>
        <taxon>Basidiomycota</taxon>
        <taxon>Agaricomycotina</taxon>
        <taxon>Agaricomycetes</taxon>
        <taxon>Agaricomycetidae</taxon>
        <taxon>Agaricales</taxon>
        <taxon>Marasmiineae</taxon>
        <taxon>Physalacriaceae</taxon>
        <taxon>Armillaria</taxon>
    </lineage>
</organism>
<dbReference type="SUPFAM" id="SSF51658">
    <property type="entry name" value="Xylose isomerase-like"/>
    <property type="match status" value="1"/>
</dbReference>
<dbReference type="PANTHER" id="PTHR21445:SF0">
    <property type="entry name" value="APURINIC-APYRIMIDINIC ENDONUCLEASE"/>
    <property type="match status" value="1"/>
</dbReference>
<keyword evidence="2" id="KW-1185">Reference proteome</keyword>
<dbReference type="GO" id="GO:0008270">
    <property type="term" value="F:zinc ion binding"/>
    <property type="evidence" value="ECO:0007669"/>
    <property type="project" value="InterPro"/>
</dbReference>
<dbReference type="InterPro" id="IPR018246">
    <property type="entry name" value="AP_endonuc_F2_Zn_BS"/>
</dbReference>
<gene>
    <name evidence="1" type="ORF">ARMOST_19082</name>
</gene>
<sequence>MKEYHYEPRDVLLHGSYLINLGNPDAEKRQKSYEYFLDDLNRCEQLGLEVYNSQIIPTISVVTVLENMVGSGYIKTNPELEPVWIRDLSFLGRDDGMVLSTQICIITSFANLDRRNVTWSFATIGSVLRAFDCCIQGRVWAGHREREQEGRDADDSHMCPSYSPRGRIITFMLGPRKMFMIRDALTPLVYAAMLVQTTPRRILWLAAWFSRHLVVLVTKILTPAPRCSSDGDGSPSAPVIIFAGKESEAFTRQGNHRYLVVDGF</sequence>
<dbReference type="PROSITE" id="PS00729">
    <property type="entry name" value="AP_NUCLEASE_F2_1"/>
    <property type="match status" value="1"/>
</dbReference>
<dbReference type="OrthoDB" id="7663182at2759"/>
<reference evidence="2" key="1">
    <citation type="journal article" date="2017" name="Nat. Ecol. Evol.">
        <title>Genome expansion and lineage-specific genetic innovations in the forest pathogenic fungi Armillaria.</title>
        <authorList>
            <person name="Sipos G."/>
            <person name="Prasanna A.N."/>
            <person name="Walter M.C."/>
            <person name="O'Connor E."/>
            <person name="Balint B."/>
            <person name="Krizsan K."/>
            <person name="Kiss B."/>
            <person name="Hess J."/>
            <person name="Varga T."/>
            <person name="Slot J."/>
            <person name="Riley R."/>
            <person name="Boka B."/>
            <person name="Rigling D."/>
            <person name="Barry K."/>
            <person name="Lee J."/>
            <person name="Mihaltcheva S."/>
            <person name="LaButti K."/>
            <person name="Lipzen A."/>
            <person name="Waldron R."/>
            <person name="Moloney N.M."/>
            <person name="Sperisen C."/>
            <person name="Kredics L."/>
            <person name="Vagvoelgyi C."/>
            <person name="Patrignani A."/>
            <person name="Fitzpatrick D."/>
            <person name="Nagy I."/>
            <person name="Doyle S."/>
            <person name="Anderson J.B."/>
            <person name="Grigoriev I.V."/>
            <person name="Gueldener U."/>
            <person name="Muensterkoetter M."/>
            <person name="Nagy L.G."/>
        </authorList>
    </citation>
    <scope>NUCLEOTIDE SEQUENCE [LARGE SCALE GENOMIC DNA]</scope>
    <source>
        <strain evidence="2">C18/9</strain>
    </source>
</reference>
<dbReference type="Gene3D" id="3.20.20.150">
    <property type="entry name" value="Divalent-metal-dependent TIM barrel enzymes"/>
    <property type="match status" value="1"/>
</dbReference>
<dbReference type="InterPro" id="IPR036237">
    <property type="entry name" value="Xyl_isomerase-like_sf"/>
</dbReference>
<protein>
    <submittedName>
        <fullName evidence="1">Uncharacterized protein</fullName>
    </submittedName>
</protein>
<dbReference type="Proteomes" id="UP000219338">
    <property type="component" value="Unassembled WGS sequence"/>
</dbReference>
<dbReference type="GO" id="GO:0005739">
    <property type="term" value="C:mitochondrion"/>
    <property type="evidence" value="ECO:0007669"/>
    <property type="project" value="TreeGrafter"/>
</dbReference>